<organism evidence="1 2">
    <name type="scientific">Nocardia cyriacigeorgica</name>
    <dbReference type="NCBI Taxonomy" id="135487"/>
    <lineage>
        <taxon>Bacteria</taxon>
        <taxon>Bacillati</taxon>
        <taxon>Actinomycetota</taxon>
        <taxon>Actinomycetes</taxon>
        <taxon>Mycobacteriales</taxon>
        <taxon>Nocardiaceae</taxon>
        <taxon>Nocardia</taxon>
    </lineage>
</organism>
<proteinExistence type="predicted"/>
<name>A0A6P1CKK0_9NOCA</name>
<evidence type="ECO:0000313" key="2">
    <source>
        <dbReference type="Proteomes" id="UP000471166"/>
    </source>
</evidence>
<sequence>MIITPEDLADNFHEEDLRQIELNKYRLGATEVTILDLAASWAAHVEKIDTDRPKSMLDRTAWGGYDLLAAMSMRSSFENCLHAFSGPIVSRLKDTIKPFDDRFRSITVPDTKGLVQSFADEDTSTRPWWWHRIPDSGPILEELLRQ</sequence>
<gene>
    <name evidence="1" type="ORF">GV791_07515</name>
</gene>
<dbReference type="Proteomes" id="UP000471166">
    <property type="component" value="Unassembled WGS sequence"/>
</dbReference>
<comment type="caution">
    <text evidence="1">The sequence shown here is derived from an EMBL/GenBank/DDBJ whole genome shotgun (WGS) entry which is preliminary data.</text>
</comment>
<dbReference type="RefSeq" id="WP_163842985.1">
    <property type="nucleotide sequence ID" value="NZ_JAAGVB010000009.1"/>
</dbReference>
<dbReference type="EMBL" id="JAAGVB010000009">
    <property type="protein sequence ID" value="NEW32407.1"/>
    <property type="molecule type" value="Genomic_DNA"/>
</dbReference>
<evidence type="ECO:0000313" key="1">
    <source>
        <dbReference type="EMBL" id="NEW32407.1"/>
    </source>
</evidence>
<dbReference type="AlphaFoldDB" id="A0A6P1CKK0"/>
<protein>
    <submittedName>
        <fullName evidence="1">Uncharacterized protein</fullName>
    </submittedName>
</protein>
<reference evidence="1 2" key="1">
    <citation type="submission" date="2020-01" db="EMBL/GenBank/DDBJ databases">
        <title>Genetics and antimicrobial susceptibilities of Nocardia species isolated from the soil; a comparison with species isolated from humans.</title>
        <authorList>
            <person name="Carrasco G."/>
            <person name="Monzon S."/>
            <person name="Sansegundo M."/>
            <person name="Garcia E."/>
            <person name="Garrido N."/>
            <person name="Medina M.J."/>
            <person name="Villalon P."/>
            <person name="Ramirez-Arocha A.C."/>
            <person name="Jimenez P."/>
            <person name="Cuesta I."/>
            <person name="Valdezate S."/>
        </authorList>
    </citation>
    <scope>NUCLEOTIDE SEQUENCE [LARGE SCALE GENOMIC DNA]</scope>
    <source>
        <strain evidence="1 2">CNM20110626</strain>
    </source>
</reference>
<accession>A0A6P1CKK0</accession>